<evidence type="ECO:0000256" key="1">
    <source>
        <dbReference type="ARBA" id="ARBA00010333"/>
    </source>
</evidence>
<proteinExistence type="inferred from homology"/>
<keyword evidence="3" id="KW-1133">Transmembrane helix</keyword>
<keyword evidence="6" id="KW-1185">Reference proteome</keyword>
<dbReference type="PANTHER" id="PTHR35936:SF25">
    <property type="entry name" value="ABC TRANSPORTER SUBSTRATE-BINDING PROTEIN"/>
    <property type="match status" value="1"/>
</dbReference>
<evidence type="ECO:0000313" key="5">
    <source>
        <dbReference type="EMBL" id="MBU2710842.1"/>
    </source>
</evidence>
<evidence type="ECO:0000256" key="3">
    <source>
        <dbReference type="SAM" id="Phobius"/>
    </source>
</evidence>
<evidence type="ECO:0000259" key="4">
    <source>
        <dbReference type="Pfam" id="PF00497"/>
    </source>
</evidence>
<protein>
    <submittedName>
        <fullName evidence="5">Transporter substrate-binding domain-containing protein</fullName>
    </submittedName>
</protein>
<keyword evidence="3" id="KW-0812">Transmembrane</keyword>
<dbReference type="Pfam" id="PF00497">
    <property type="entry name" value="SBP_bac_3"/>
    <property type="match status" value="1"/>
</dbReference>
<keyword evidence="2" id="KW-0732">Signal</keyword>
<keyword evidence="3" id="KW-0472">Membrane</keyword>
<reference evidence="5 6" key="1">
    <citation type="submission" date="2021-04" db="EMBL/GenBank/DDBJ databases">
        <authorList>
            <person name="Pira H."/>
            <person name="Risdian C."/>
            <person name="Wink J."/>
        </authorList>
    </citation>
    <scope>NUCLEOTIDE SEQUENCE [LARGE SCALE GENOMIC DNA]</scope>
    <source>
        <strain evidence="5 6">WH53</strain>
    </source>
</reference>
<name>A0ABS5Z9W4_9GAMM</name>
<dbReference type="SUPFAM" id="SSF53850">
    <property type="entry name" value="Periplasmic binding protein-like II"/>
    <property type="match status" value="1"/>
</dbReference>
<dbReference type="InterPro" id="IPR001638">
    <property type="entry name" value="Solute-binding_3/MltF_N"/>
</dbReference>
<evidence type="ECO:0000256" key="2">
    <source>
        <dbReference type="ARBA" id="ARBA00022729"/>
    </source>
</evidence>
<dbReference type="RefSeq" id="WP_215819005.1">
    <property type="nucleotide sequence ID" value="NZ_JAGSOY010000011.1"/>
</dbReference>
<dbReference type="EMBL" id="JAGSOY010000011">
    <property type="protein sequence ID" value="MBU2710842.1"/>
    <property type="molecule type" value="Genomic_DNA"/>
</dbReference>
<accession>A0ABS5Z9W4</accession>
<comment type="caution">
    <text evidence="5">The sequence shown here is derived from an EMBL/GenBank/DDBJ whole genome shotgun (WGS) entry which is preliminary data.</text>
</comment>
<sequence length="281" mass="32604">MIACIFKQGLKKGFRVFIQLLMMTAISIYAPILSAVDNSKLSAVDKAKFDYIFATESWPPYYGHAMVDEGFMAEVIYKSYARVGKKVHILYTSWNRAFERTKNGLYDGVVGIYYVPEREAYIKFSSPITFSRQALFSIKSKGINGDTIKDLLGYKVSVVRGYYYSSEFNDAPFIAKHEEVSTEKNLTMFLGGRVDLIAADERVLKYFLHRNHPEVAWSDLKRNVDLAVPTVHLGFPKKLKYCMTMYNEFEQGYSLLKKENKIKELRKKHNFYDFPERIEKQ</sequence>
<dbReference type="Gene3D" id="3.40.190.10">
    <property type="entry name" value="Periplasmic binding protein-like II"/>
    <property type="match status" value="2"/>
</dbReference>
<gene>
    <name evidence="5" type="ORF">KCG35_07205</name>
</gene>
<feature type="domain" description="Solute-binding protein family 3/N-terminal" evidence="4">
    <location>
        <begin position="57"/>
        <end position="269"/>
    </location>
</feature>
<dbReference type="PANTHER" id="PTHR35936">
    <property type="entry name" value="MEMBRANE-BOUND LYTIC MUREIN TRANSGLYCOSYLASE F"/>
    <property type="match status" value="1"/>
</dbReference>
<comment type="similarity">
    <text evidence="1">Belongs to the bacterial solute-binding protein 3 family.</text>
</comment>
<organism evidence="5 6">
    <name type="scientific">Zooshikella harenae</name>
    <dbReference type="NCBI Taxonomy" id="2827238"/>
    <lineage>
        <taxon>Bacteria</taxon>
        <taxon>Pseudomonadati</taxon>
        <taxon>Pseudomonadota</taxon>
        <taxon>Gammaproteobacteria</taxon>
        <taxon>Oceanospirillales</taxon>
        <taxon>Zooshikellaceae</taxon>
        <taxon>Zooshikella</taxon>
    </lineage>
</organism>
<feature type="transmembrane region" description="Helical" evidence="3">
    <location>
        <begin position="16"/>
        <end position="36"/>
    </location>
</feature>
<dbReference type="Proteomes" id="UP000690515">
    <property type="component" value="Unassembled WGS sequence"/>
</dbReference>
<evidence type="ECO:0000313" key="6">
    <source>
        <dbReference type="Proteomes" id="UP000690515"/>
    </source>
</evidence>